<evidence type="ECO:0000313" key="2">
    <source>
        <dbReference type="EMBL" id="BBB26860.1"/>
    </source>
</evidence>
<dbReference type="Proteomes" id="UP000595663">
    <property type="component" value="Chromosome"/>
</dbReference>
<dbReference type="EMBL" id="AP014545">
    <property type="protein sequence ID" value="BBB26860.1"/>
    <property type="molecule type" value="Genomic_DNA"/>
</dbReference>
<name>A0A7R6ST22_9GAMM</name>
<reference evidence="2 3" key="1">
    <citation type="journal article" date="2008" name="Int. J. Syst. Evol. Microbiol.">
        <title>Amphritea japonica sp. nov. and Amphritea balenae sp. nov., isolated from the sediment adjacent to sperm whale carcasses off Kagoshima, Japan.</title>
        <authorList>
            <person name="Miyazaki M."/>
            <person name="Nogi Y."/>
            <person name="Fujiwara Y."/>
            <person name="Kawato M."/>
            <person name="Nagahama T."/>
            <person name="Kubokawa K."/>
            <person name="Horikoshi K."/>
        </authorList>
    </citation>
    <scope>NUCLEOTIDE SEQUENCE [LARGE SCALE GENOMIC DNA]</scope>
    <source>
        <strain evidence="2 3">ATCC BAA-1530</strain>
    </source>
</reference>
<dbReference type="CDD" id="cd14727">
    <property type="entry name" value="ChanN-like"/>
    <property type="match status" value="1"/>
</dbReference>
<sequence>MVIKQRILQSFLSTLVIFCLLFIQGCIKPAIHQVTSDPHQKLRQPGMIYSTQSGLSISYTKLLNELTTSRFILVGEKHDNPHHHQLELMLLQDLQNKSHTRVVLEMLDEQQTSNLDELTPRNKTEEIKDILNWNDRSWPWDDYGPLISSALANGNQIAAGNLSKPLLMQIYKHSLPEEARFETVKAVPETIQAAILQQVYDSHCQAIPLTQMEPMAQIQISRDASMAFAMNHQLPANAQSILFAGAFHARKDSGVPLHLKMLSEEKSSTLLLIEIEEEETQDRGLSEEDKKLADYIWFTPRSEKKDYCASLRQQSH</sequence>
<dbReference type="InterPro" id="IPR016773">
    <property type="entry name" value="Fe3_uptake_reg_CjrA_prd"/>
</dbReference>
<dbReference type="OrthoDB" id="9795827at2"/>
<dbReference type="InterPro" id="IPR007314">
    <property type="entry name" value="Cofac_haem-bd_dom"/>
</dbReference>
<dbReference type="PROSITE" id="PS51257">
    <property type="entry name" value="PROKAR_LIPOPROTEIN"/>
    <property type="match status" value="1"/>
</dbReference>
<keyword evidence="3" id="KW-1185">Reference proteome</keyword>
<proteinExistence type="predicted"/>
<dbReference type="Gene3D" id="3.40.50.11550">
    <property type="match status" value="1"/>
</dbReference>
<dbReference type="PIRSF" id="PIRSF020419">
    <property type="entry name" value="Fe_uptake_reg_CjrA_prd"/>
    <property type="match status" value="1"/>
</dbReference>
<feature type="domain" description="Haem-binding uptake Tiki superfamily ChaN" evidence="1">
    <location>
        <begin position="62"/>
        <end position="259"/>
    </location>
</feature>
<gene>
    <name evidence="2" type="ORF">AMJAP_2270</name>
</gene>
<evidence type="ECO:0000313" key="3">
    <source>
        <dbReference type="Proteomes" id="UP000595663"/>
    </source>
</evidence>
<protein>
    <recommendedName>
        <fullName evidence="1">Haem-binding uptake Tiki superfamily ChaN domain-containing protein</fullName>
    </recommendedName>
</protein>
<accession>A0A7R6ST22</accession>
<dbReference type="Pfam" id="PF04187">
    <property type="entry name" value="Cofac_haem_bdg"/>
    <property type="match status" value="1"/>
</dbReference>
<dbReference type="AlphaFoldDB" id="A0A7R6ST22"/>
<dbReference type="KEGG" id="ajp:AMJAP_2270"/>
<organism evidence="2 3">
    <name type="scientific">Amphritea japonica ATCC BAA-1530</name>
    <dbReference type="NCBI Taxonomy" id="1278309"/>
    <lineage>
        <taxon>Bacteria</taxon>
        <taxon>Pseudomonadati</taxon>
        <taxon>Pseudomonadota</taxon>
        <taxon>Gammaproteobacteria</taxon>
        <taxon>Oceanospirillales</taxon>
        <taxon>Oceanospirillaceae</taxon>
        <taxon>Amphritea</taxon>
    </lineage>
</organism>
<dbReference type="Gene3D" id="1.10.8.760">
    <property type="entry name" value="Haem-binding uptake, Tiki superfamily, ChaN, domain 2"/>
    <property type="match status" value="1"/>
</dbReference>
<dbReference type="SUPFAM" id="SSF159501">
    <property type="entry name" value="EreA/ChaN-like"/>
    <property type="match status" value="1"/>
</dbReference>
<evidence type="ECO:0000259" key="1">
    <source>
        <dbReference type="Pfam" id="PF04187"/>
    </source>
</evidence>